<dbReference type="PANTHER" id="PTHR19288:SF4">
    <property type="entry name" value="RE04130P-RELATED"/>
    <property type="match status" value="1"/>
</dbReference>
<protein>
    <submittedName>
        <fullName evidence="5">Putative phosphoglycolate/pyridoxal phosphate phosphatase family</fullName>
    </submittedName>
</protein>
<dbReference type="AlphaFoldDB" id="A0A1Q3FSM7"/>
<dbReference type="GO" id="GO:0005737">
    <property type="term" value="C:cytoplasm"/>
    <property type="evidence" value="ECO:0007669"/>
    <property type="project" value="TreeGrafter"/>
</dbReference>
<accession>A0A1Q3FSM7</accession>
<dbReference type="Pfam" id="PF13344">
    <property type="entry name" value="Hydrolase_6"/>
    <property type="match status" value="1"/>
</dbReference>
<feature type="active site" description="Nucleophile" evidence="2">
    <location>
        <position position="30"/>
    </location>
</feature>
<dbReference type="SUPFAM" id="SSF56784">
    <property type="entry name" value="HAD-like"/>
    <property type="match status" value="1"/>
</dbReference>
<evidence type="ECO:0000256" key="4">
    <source>
        <dbReference type="PIRSR" id="PIRSR000915-3"/>
    </source>
</evidence>
<dbReference type="PIRSF" id="PIRSF000915">
    <property type="entry name" value="PGP-type_phosphatase"/>
    <property type="match status" value="1"/>
</dbReference>
<feature type="binding site" evidence="4">
    <location>
        <position position="250"/>
    </location>
    <ligand>
        <name>Mg(2+)</name>
        <dbReference type="ChEBI" id="CHEBI:18420"/>
    </ligand>
</feature>
<dbReference type="Gene3D" id="3.40.50.1000">
    <property type="entry name" value="HAD superfamily/HAD-like"/>
    <property type="match status" value="2"/>
</dbReference>
<feature type="active site" description="Proton donor" evidence="2">
    <location>
        <position position="32"/>
    </location>
</feature>
<evidence type="ECO:0000256" key="2">
    <source>
        <dbReference type="PIRSR" id="PIRSR000915-1"/>
    </source>
</evidence>
<name>A0A1Q3FSM7_CULTA</name>
<comment type="similarity">
    <text evidence="1">Belongs to the HAD-like hydrolase superfamily.</text>
</comment>
<comment type="cofactor">
    <cofactor evidence="4">
        <name>Mg(2+)</name>
        <dbReference type="ChEBI" id="CHEBI:18420"/>
    </cofactor>
    <text evidence="4">Divalent metal ions. Mg(2+) is the most effective.</text>
</comment>
<evidence type="ECO:0000313" key="5">
    <source>
        <dbReference type="EMBL" id="JAV30610.1"/>
    </source>
</evidence>
<dbReference type="InterPro" id="IPR036412">
    <property type="entry name" value="HAD-like_sf"/>
</dbReference>
<feature type="binding site" evidence="4">
    <location>
        <position position="32"/>
    </location>
    <ligand>
        <name>Mg(2+)</name>
        <dbReference type="ChEBI" id="CHEBI:18420"/>
    </ligand>
</feature>
<dbReference type="GO" id="GO:0016791">
    <property type="term" value="F:phosphatase activity"/>
    <property type="evidence" value="ECO:0007669"/>
    <property type="project" value="TreeGrafter"/>
</dbReference>
<dbReference type="GO" id="GO:0046872">
    <property type="term" value="F:metal ion binding"/>
    <property type="evidence" value="ECO:0007669"/>
    <property type="project" value="UniProtKB-KW"/>
</dbReference>
<proteinExistence type="inferred from homology"/>
<reference evidence="5" key="1">
    <citation type="submission" date="2017-01" db="EMBL/GenBank/DDBJ databases">
        <title>A deep insight into the sialotranscriptome of adult male and female Cluex tarsalis mosquitoes.</title>
        <authorList>
            <person name="Ribeiro J.M."/>
            <person name="Moreira F."/>
            <person name="Bernard K.A."/>
            <person name="Calvo E."/>
        </authorList>
    </citation>
    <scope>NUCLEOTIDE SEQUENCE</scope>
    <source>
        <strain evidence="5">Kern County</strain>
        <tissue evidence="5">Salivary glands</tissue>
    </source>
</reference>
<feature type="binding site" evidence="3">
    <location>
        <position position="224"/>
    </location>
    <ligand>
        <name>substrate</name>
    </ligand>
</feature>
<dbReference type="NCBIfam" id="TIGR01460">
    <property type="entry name" value="HAD-SF-IIA"/>
    <property type="match status" value="1"/>
</dbReference>
<dbReference type="EMBL" id="GFDL01004435">
    <property type="protein sequence ID" value="JAV30610.1"/>
    <property type="molecule type" value="Transcribed_RNA"/>
</dbReference>
<keyword evidence="1" id="KW-0378">Hydrolase</keyword>
<evidence type="ECO:0000256" key="1">
    <source>
        <dbReference type="PIRNR" id="PIRNR000915"/>
    </source>
</evidence>
<organism evidence="5">
    <name type="scientific">Culex tarsalis</name>
    <name type="common">Encephalitis mosquito</name>
    <dbReference type="NCBI Taxonomy" id="7177"/>
    <lineage>
        <taxon>Eukaryota</taxon>
        <taxon>Metazoa</taxon>
        <taxon>Ecdysozoa</taxon>
        <taxon>Arthropoda</taxon>
        <taxon>Hexapoda</taxon>
        <taxon>Insecta</taxon>
        <taxon>Pterygota</taxon>
        <taxon>Neoptera</taxon>
        <taxon>Endopterygota</taxon>
        <taxon>Diptera</taxon>
        <taxon>Nematocera</taxon>
        <taxon>Culicoidea</taxon>
        <taxon>Culicidae</taxon>
        <taxon>Culicinae</taxon>
        <taxon>Culicini</taxon>
        <taxon>Culex</taxon>
        <taxon>Culex</taxon>
    </lineage>
</organism>
<feature type="binding site" evidence="4">
    <location>
        <position position="30"/>
    </location>
    <ligand>
        <name>Mg(2+)</name>
        <dbReference type="ChEBI" id="CHEBI:18420"/>
    </ligand>
</feature>
<dbReference type="PANTHER" id="PTHR19288">
    <property type="entry name" value="4-NITROPHENYLPHOSPHATASE-RELATED"/>
    <property type="match status" value="1"/>
</dbReference>
<evidence type="ECO:0000256" key="3">
    <source>
        <dbReference type="PIRSR" id="PIRSR000915-2"/>
    </source>
</evidence>
<dbReference type="InterPro" id="IPR023214">
    <property type="entry name" value="HAD_sf"/>
</dbReference>
<sequence length="306" mass="33721">MSSRRIRHILELSRQERKEFLDSFDCVLTDCDGVLWTVFEPIPGVGNGLTGLLAAGKTIRYITNNSVRSMASYSAQLRTLGVTLDPADLIHPAKSIVSYLSSINFRGLIYCMGTESFKGVLREGGFELVDGPNEPLEENFREIIGTVDDRAPVRAVVVDVDFNVNYPKLLRAEFYLKTDPTCLLLAGATDRVLNTGRGFNLIGPGCFLDILERSTGRKAIVLGKPGEVLARQVVKEYGIRDPARVLMVGDMMKQDVAFGSRCGFQRLLVLSGGDSREDMMKETDGTCVPDYYADSLADFGKMLAEP</sequence>
<dbReference type="Pfam" id="PF13242">
    <property type="entry name" value="Hydrolase_like"/>
    <property type="match status" value="1"/>
</dbReference>
<keyword evidence="4" id="KW-0479">Metal-binding</keyword>
<keyword evidence="4" id="KW-0460">Magnesium</keyword>
<dbReference type="InterPro" id="IPR006357">
    <property type="entry name" value="HAD-SF_hydro_IIA"/>
</dbReference>
<dbReference type="FunFam" id="3.40.50.1000:FF:000170">
    <property type="entry name" value="4-nitrophenylphosphatase"/>
    <property type="match status" value="1"/>
</dbReference>